<evidence type="ECO:0000313" key="2">
    <source>
        <dbReference type="Proteomes" id="UP000053558"/>
    </source>
</evidence>
<keyword evidence="2" id="KW-1185">Reference proteome</keyword>
<organism evidence="1 2">
    <name type="scientific">Coniophora puteana (strain RWD-64-598)</name>
    <name type="common">Brown rot fungus</name>
    <dbReference type="NCBI Taxonomy" id="741705"/>
    <lineage>
        <taxon>Eukaryota</taxon>
        <taxon>Fungi</taxon>
        <taxon>Dikarya</taxon>
        <taxon>Basidiomycota</taxon>
        <taxon>Agaricomycotina</taxon>
        <taxon>Agaricomycetes</taxon>
        <taxon>Agaricomycetidae</taxon>
        <taxon>Boletales</taxon>
        <taxon>Coniophorineae</taxon>
        <taxon>Coniophoraceae</taxon>
        <taxon>Coniophora</taxon>
    </lineage>
</organism>
<name>A0A5M3N035_CONPW</name>
<reference evidence="2" key="1">
    <citation type="journal article" date="2012" name="Science">
        <title>The Paleozoic origin of enzymatic lignin decomposition reconstructed from 31 fungal genomes.</title>
        <authorList>
            <person name="Floudas D."/>
            <person name="Binder M."/>
            <person name="Riley R."/>
            <person name="Barry K."/>
            <person name="Blanchette R.A."/>
            <person name="Henrissat B."/>
            <person name="Martinez A.T."/>
            <person name="Otillar R."/>
            <person name="Spatafora J.W."/>
            <person name="Yadav J.S."/>
            <person name="Aerts A."/>
            <person name="Benoit I."/>
            <person name="Boyd A."/>
            <person name="Carlson A."/>
            <person name="Copeland A."/>
            <person name="Coutinho P.M."/>
            <person name="de Vries R.P."/>
            <person name="Ferreira P."/>
            <person name="Findley K."/>
            <person name="Foster B."/>
            <person name="Gaskell J."/>
            <person name="Glotzer D."/>
            <person name="Gorecki P."/>
            <person name="Heitman J."/>
            <person name="Hesse C."/>
            <person name="Hori C."/>
            <person name="Igarashi K."/>
            <person name="Jurgens J.A."/>
            <person name="Kallen N."/>
            <person name="Kersten P."/>
            <person name="Kohler A."/>
            <person name="Kuees U."/>
            <person name="Kumar T.K.A."/>
            <person name="Kuo A."/>
            <person name="LaButti K."/>
            <person name="Larrondo L.F."/>
            <person name="Lindquist E."/>
            <person name="Ling A."/>
            <person name="Lombard V."/>
            <person name="Lucas S."/>
            <person name="Lundell T."/>
            <person name="Martin R."/>
            <person name="McLaughlin D.J."/>
            <person name="Morgenstern I."/>
            <person name="Morin E."/>
            <person name="Murat C."/>
            <person name="Nagy L.G."/>
            <person name="Nolan M."/>
            <person name="Ohm R.A."/>
            <person name="Patyshakuliyeva A."/>
            <person name="Rokas A."/>
            <person name="Ruiz-Duenas F.J."/>
            <person name="Sabat G."/>
            <person name="Salamov A."/>
            <person name="Samejima M."/>
            <person name="Schmutz J."/>
            <person name="Slot J.C."/>
            <person name="St John F."/>
            <person name="Stenlid J."/>
            <person name="Sun H."/>
            <person name="Sun S."/>
            <person name="Syed K."/>
            <person name="Tsang A."/>
            <person name="Wiebenga A."/>
            <person name="Young D."/>
            <person name="Pisabarro A."/>
            <person name="Eastwood D.C."/>
            <person name="Martin F."/>
            <person name="Cullen D."/>
            <person name="Grigoriev I.V."/>
            <person name="Hibbett D.S."/>
        </authorList>
    </citation>
    <scope>NUCLEOTIDE SEQUENCE [LARGE SCALE GENOMIC DNA]</scope>
    <source>
        <strain evidence="2">RWD-64-598 SS2</strain>
    </source>
</reference>
<dbReference type="AlphaFoldDB" id="A0A5M3N035"/>
<dbReference type="Proteomes" id="UP000053558">
    <property type="component" value="Unassembled WGS sequence"/>
</dbReference>
<dbReference type="RefSeq" id="XP_007764465.1">
    <property type="nucleotide sequence ID" value="XM_007766275.1"/>
</dbReference>
<dbReference type="OrthoDB" id="2932645at2759"/>
<evidence type="ECO:0000313" key="1">
    <source>
        <dbReference type="EMBL" id="EIW84760.1"/>
    </source>
</evidence>
<proteinExistence type="predicted"/>
<protein>
    <submittedName>
        <fullName evidence="1">Uncharacterized protein</fullName>
    </submittedName>
</protein>
<gene>
    <name evidence="1" type="ORF">CONPUDRAFT_162111</name>
</gene>
<accession>A0A5M3N035</accession>
<dbReference type="GeneID" id="19204674"/>
<sequence length="646" mass="72196">MNGFSEQAVRSSFHAPEPQRSEILKKAFARLVNPREDLGFIYNYTTAIKHELKGNSARFSPFANACIKAGLVSTMIAIARQEYPGPHEPQERYKSQHNALWALCALMRTGNLSERRSLLDAMLQEGVIDVCLKLLGHHLCLMRQVSINTFRLLAGESFLGERVSPSTAADIIEGVCSYSLTGPDHAIAQMRDSSTIWQSQMFMDSPFVPPDFSLKYAPRFYAVTQESALWTAHGLLCTSSPQSRSFCLDILKKKPHVLDLLFDCAILSREAWYPETQTDSVACEVLTLIFQWPMHIIPGFANPSDKAFKTQEWKAMSQAMTIFTSRQGWVDRLIEVWMHIQEEDVLKVQRFFSTVERDYGASVPPDEQAFARLFEYRGISLISTLRLIVTLTHAADICGITNVQIESLLHIAYLGCRKVDTSKDTDDPMNAMEHAHEIFRSPIWTHFTNSTAEYPAPVATEAVLGPLALVRMYAVLAQRKALDGIQALKKAPIGLASSTSLRQVQQITHPAVVRRVVKISQDRVRVRLEEGRKRLKNRRDNGDDINHACAVFMSAAELAAALISLDTHTEGVYAADIRGARKQLVIALGNASQMALNLKQYQRAFHLASSAVSATENIPDEEGLDPEVKAKNTRRVELANDGLQLV</sequence>
<dbReference type="EMBL" id="JH711574">
    <property type="protein sequence ID" value="EIW84760.1"/>
    <property type="molecule type" value="Genomic_DNA"/>
</dbReference>
<comment type="caution">
    <text evidence="1">The sequence shown here is derived from an EMBL/GenBank/DDBJ whole genome shotgun (WGS) entry which is preliminary data.</text>
</comment>
<dbReference type="KEGG" id="cput:CONPUDRAFT_162111"/>